<evidence type="ECO:0000313" key="2">
    <source>
        <dbReference type="EMBL" id="MFC7618097.1"/>
    </source>
</evidence>
<feature type="domain" description="VOC" evidence="1">
    <location>
        <begin position="2"/>
        <end position="126"/>
    </location>
</feature>
<comment type="caution">
    <text evidence="2">The sequence shown here is derived from an EMBL/GenBank/DDBJ whole genome shotgun (WGS) entry which is preliminary data.</text>
</comment>
<dbReference type="PANTHER" id="PTHR36503:SF2">
    <property type="entry name" value="BLR2408 PROTEIN"/>
    <property type="match status" value="1"/>
</dbReference>
<dbReference type="InterPro" id="IPR037523">
    <property type="entry name" value="VOC_core"/>
</dbReference>
<protein>
    <submittedName>
        <fullName evidence="2">VOC family protein</fullName>
    </submittedName>
</protein>
<dbReference type="PROSITE" id="PS51819">
    <property type="entry name" value="VOC"/>
    <property type="match status" value="1"/>
</dbReference>
<evidence type="ECO:0000313" key="3">
    <source>
        <dbReference type="Proteomes" id="UP001596512"/>
    </source>
</evidence>
<dbReference type="EMBL" id="JBHTEY010000004">
    <property type="protein sequence ID" value="MFC7618097.1"/>
    <property type="molecule type" value="Genomic_DNA"/>
</dbReference>
<organism evidence="2 3">
    <name type="scientific">Actinokineospora soli</name>
    <dbReference type="NCBI Taxonomy" id="1048753"/>
    <lineage>
        <taxon>Bacteria</taxon>
        <taxon>Bacillati</taxon>
        <taxon>Actinomycetota</taxon>
        <taxon>Actinomycetes</taxon>
        <taxon>Pseudonocardiales</taxon>
        <taxon>Pseudonocardiaceae</taxon>
        <taxon>Actinokineospora</taxon>
    </lineage>
</organism>
<keyword evidence="3" id="KW-1185">Reference proteome</keyword>
<dbReference type="Proteomes" id="UP001596512">
    <property type="component" value="Unassembled WGS sequence"/>
</dbReference>
<dbReference type="Pfam" id="PF22677">
    <property type="entry name" value="Ble-like_N"/>
    <property type="match status" value="1"/>
</dbReference>
<proteinExistence type="predicted"/>
<dbReference type="InterPro" id="IPR029068">
    <property type="entry name" value="Glyas_Bleomycin-R_OHBP_Dase"/>
</dbReference>
<name>A0ABW2TW94_9PSEU</name>
<dbReference type="InterPro" id="IPR053863">
    <property type="entry name" value="Glyoxy/Ble-like_N"/>
</dbReference>
<reference evidence="3" key="1">
    <citation type="journal article" date="2019" name="Int. J. Syst. Evol. Microbiol.">
        <title>The Global Catalogue of Microorganisms (GCM) 10K type strain sequencing project: providing services to taxonomists for standard genome sequencing and annotation.</title>
        <authorList>
            <consortium name="The Broad Institute Genomics Platform"/>
            <consortium name="The Broad Institute Genome Sequencing Center for Infectious Disease"/>
            <person name="Wu L."/>
            <person name="Ma J."/>
        </authorList>
    </citation>
    <scope>NUCLEOTIDE SEQUENCE [LARGE SCALE GENOMIC DNA]</scope>
    <source>
        <strain evidence="3">JCM 17695</strain>
    </source>
</reference>
<accession>A0ABW2TW94</accession>
<dbReference type="PANTHER" id="PTHR36503">
    <property type="entry name" value="BLR2520 PROTEIN"/>
    <property type="match status" value="1"/>
</dbReference>
<gene>
    <name evidence="2" type="ORF">ACFQV2_36630</name>
</gene>
<evidence type="ECO:0000259" key="1">
    <source>
        <dbReference type="PROSITE" id="PS51819"/>
    </source>
</evidence>
<sequence length="129" mass="14030">MTKIFVNLPVADVAAAREFYTGLGYTVNEEYSGEHSACMVINDAVTAMLLSHSHFSDFISKDIADAATTTSAIFALNVDTRGEVDRVAERALELGGGEPKAPKDHGFMYVRSFSDLDGHHWELATFAQA</sequence>
<dbReference type="Gene3D" id="3.10.180.10">
    <property type="entry name" value="2,3-Dihydroxybiphenyl 1,2-Dioxygenase, domain 1"/>
    <property type="match status" value="1"/>
</dbReference>
<dbReference type="SUPFAM" id="SSF54593">
    <property type="entry name" value="Glyoxalase/Bleomycin resistance protein/Dihydroxybiphenyl dioxygenase"/>
    <property type="match status" value="1"/>
</dbReference>